<evidence type="ECO:0000313" key="3">
    <source>
        <dbReference type="EMBL" id="GAO49851.1"/>
    </source>
</evidence>
<evidence type="ECO:0000313" key="4">
    <source>
        <dbReference type="Proteomes" id="UP000033140"/>
    </source>
</evidence>
<dbReference type="Gene3D" id="3.30.360.10">
    <property type="entry name" value="Dihydrodipicolinate Reductase, domain 2"/>
    <property type="match status" value="1"/>
</dbReference>
<feature type="domain" description="Gfo/Idh/MocA-like oxidoreductase N-terminal" evidence="1">
    <location>
        <begin position="8"/>
        <end position="129"/>
    </location>
</feature>
<dbReference type="InterPro" id="IPR036291">
    <property type="entry name" value="NAD(P)-bd_dom_sf"/>
</dbReference>
<dbReference type="Gene3D" id="3.40.50.720">
    <property type="entry name" value="NAD(P)-binding Rossmann-like Domain"/>
    <property type="match status" value="1"/>
</dbReference>
<reference evidence="3 4" key="1">
    <citation type="journal article" date="2011" name="J. Gen. Appl. Microbiol.">
        <title>Draft genome sequencing of the enigmatic yeast Saitoella complicata.</title>
        <authorList>
            <person name="Nishida H."/>
            <person name="Hamamoto M."/>
            <person name="Sugiyama J."/>
        </authorList>
    </citation>
    <scope>NUCLEOTIDE SEQUENCE [LARGE SCALE GENOMIC DNA]</scope>
    <source>
        <strain evidence="3 4">NRRL Y-17804</strain>
    </source>
</reference>
<dbReference type="AlphaFoldDB" id="A0A0E9NJH2"/>
<dbReference type="OrthoDB" id="64915at2759"/>
<reference evidence="3 4" key="3">
    <citation type="journal article" date="2015" name="Genome Announc.">
        <title>Draft Genome Sequence of the Archiascomycetous Yeast Saitoella complicata.</title>
        <authorList>
            <person name="Yamauchi K."/>
            <person name="Kondo S."/>
            <person name="Hamamoto M."/>
            <person name="Takahashi Y."/>
            <person name="Ogura Y."/>
            <person name="Hayashi T."/>
            <person name="Nishida H."/>
        </authorList>
    </citation>
    <scope>NUCLEOTIDE SEQUENCE [LARGE SCALE GENOMIC DNA]</scope>
    <source>
        <strain evidence="3 4">NRRL Y-17804</strain>
    </source>
</reference>
<feature type="domain" description="Gfo/Idh/MocA-like oxidoreductase C-terminal" evidence="2">
    <location>
        <begin position="148"/>
        <end position="336"/>
    </location>
</feature>
<evidence type="ECO:0000259" key="1">
    <source>
        <dbReference type="Pfam" id="PF01408"/>
    </source>
</evidence>
<dbReference type="SUPFAM" id="SSF55347">
    <property type="entry name" value="Glyceraldehyde-3-phosphate dehydrogenase-like, C-terminal domain"/>
    <property type="match status" value="1"/>
</dbReference>
<dbReference type="EMBL" id="BACD03000026">
    <property type="protein sequence ID" value="GAO49851.1"/>
    <property type="molecule type" value="Genomic_DNA"/>
</dbReference>
<dbReference type="STRING" id="698492.A0A0E9NJH2"/>
<dbReference type="GO" id="GO:0016491">
    <property type="term" value="F:oxidoreductase activity"/>
    <property type="evidence" value="ECO:0007669"/>
    <property type="project" value="TreeGrafter"/>
</dbReference>
<organism evidence="3 4">
    <name type="scientific">Saitoella complicata (strain BCRC 22490 / CBS 7301 / JCM 7358 / NBRC 10748 / NRRL Y-17804)</name>
    <dbReference type="NCBI Taxonomy" id="698492"/>
    <lineage>
        <taxon>Eukaryota</taxon>
        <taxon>Fungi</taxon>
        <taxon>Dikarya</taxon>
        <taxon>Ascomycota</taxon>
        <taxon>Taphrinomycotina</taxon>
        <taxon>Taphrinomycotina incertae sedis</taxon>
        <taxon>Saitoella</taxon>
    </lineage>
</organism>
<evidence type="ECO:0008006" key="5">
    <source>
        <dbReference type="Google" id="ProtNLM"/>
    </source>
</evidence>
<gene>
    <name evidence="3" type="ORF">G7K_3988-t1</name>
</gene>
<accession>A0A0E9NJH2</accession>
<dbReference type="PANTHER" id="PTHR42840">
    <property type="entry name" value="NAD(P)-BINDING ROSSMANN-FOLD SUPERFAMILY PROTEIN-RELATED"/>
    <property type="match status" value="1"/>
</dbReference>
<dbReference type="Proteomes" id="UP000033140">
    <property type="component" value="Unassembled WGS sequence"/>
</dbReference>
<dbReference type="GO" id="GO:0005737">
    <property type="term" value="C:cytoplasm"/>
    <property type="evidence" value="ECO:0007669"/>
    <property type="project" value="TreeGrafter"/>
</dbReference>
<keyword evidence="4" id="KW-1185">Reference proteome</keyword>
<dbReference type="InterPro" id="IPR000683">
    <property type="entry name" value="Gfo/Idh/MocA-like_OxRdtase_N"/>
</dbReference>
<comment type="caution">
    <text evidence="3">The sequence shown here is derived from an EMBL/GenBank/DDBJ whole genome shotgun (WGS) entry which is preliminary data.</text>
</comment>
<evidence type="ECO:0000259" key="2">
    <source>
        <dbReference type="Pfam" id="PF02894"/>
    </source>
</evidence>
<reference evidence="3 4" key="2">
    <citation type="journal article" date="2014" name="J. Gen. Appl. Microbiol.">
        <title>The early diverging ascomycetous budding yeast Saitoella complicata has three histone deacetylases belonging to the Clr6, Hos2, and Rpd3 lineages.</title>
        <authorList>
            <person name="Nishida H."/>
            <person name="Matsumoto T."/>
            <person name="Kondo S."/>
            <person name="Hamamoto M."/>
            <person name="Yoshikawa H."/>
        </authorList>
    </citation>
    <scope>NUCLEOTIDE SEQUENCE [LARGE SCALE GENOMIC DNA]</scope>
    <source>
        <strain evidence="3 4">NRRL Y-17804</strain>
    </source>
</reference>
<dbReference type="Pfam" id="PF01408">
    <property type="entry name" value="GFO_IDH_MocA"/>
    <property type="match status" value="1"/>
</dbReference>
<dbReference type="RefSeq" id="XP_019026062.1">
    <property type="nucleotide sequence ID" value="XM_019171038.1"/>
</dbReference>
<dbReference type="InterPro" id="IPR004104">
    <property type="entry name" value="Gfo/Idh/MocA-like_OxRdtase_C"/>
</dbReference>
<dbReference type="GO" id="GO:0000166">
    <property type="term" value="F:nucleotide binding"/>
    <property type="evidence" value="ECO:0007669"/>
    <property type="project" value="InterPro"/>
</dbReference>
<name>A0A0E9NJH2_SAICN</name>
<dbReference type="SUPFAM" id="SSF51735">
    <property type="entry name" value="NAD(P)-binding Rossmann-fold domains"/>
    <property type="match status" value="1"/>
</dbReference>
<proteinExistence type="predicted"/>
<dbReference type="PANTHER" id="PTHR42840:SF5">
    <property type="entry name" value="NAD(P)-BINDING ROSSMANN-FOLD SUPERFAMILY PROTEIN"/>
    <property type="match status" value="1"/>
</dbReference>
<dbReference type="Pfam" id="PF02894">
    <property type="entry name" value="GFO_IDH_MocA_C"/>
    <property type="match status" value="1"/>
</dbReference>
<dbReference type="GO" id="GO:0006740">
    <property type="term" value="P:NADPH regeneration"/>
    <property type="evidence" value="ECO:0007669"/>
    <property type="project" value="TreeGrafter"/>
</dbReference>
<sequence length="344" mass="37507">MKMSEQPLRVGIIGTGIFASKRHLPAYQKLPAEYNVVACANRTISKAELFAEKANIPSTHVFSYLDELIRCPDVDIVDALLPVSSNLDTVLKAVEVGKPIMIEKPLAHDLADARELVKVCASTDIPVLVAENWSYREAIPKMKAAVEKCGEVVGFEYVQSIPFRPDNPYLGTAWRATPSHVGGFLSDGGVHQMAFLTGVLGQVERVSAFTRQIKKENGTVDTVKATMQLKSGVIGTYGLDFASAQPGTGYFRIHGTEGTVEYRFTDFTLSYTSAASPGEPEVVVTGKEEDDVKNEFENFAEAVRTRDKTLLKCTVEDAFHHFAVVCAMVESGEKNGESVAVPQP</sequence>
<protein>
    <recommendedName>
        <fullName evidence="5">Gfo/Idh/MocA-like oxidoreductase N-terminal domain-containing protein</fullName>
    </recommendedName>
</protein>
<dbReference type="OMA" id="IWVGMDE"/>